<evidence type="ECO:0000313" key="2">
    <source>
        <dbReference type="EMBL" id="KAL0489129.1"/>
    </source>
</evidence>
<comment type="caution">
    <text evidence="2">The sequence shown here is derived from an EMBL/GenBank/DDBJ whole genome shotgun (WGS) entry which is preliminary data.</text>
</comment>
<dbReference type="GO" id="GO:0016787">
    <property type="term" value="F:hydrolase activity"/>
    <property type="evidence" value="ECO:0007669"/>
    <property type="project" value="InterPro"/>
</dbReference>
<dbReference type="SUPFAM" id="SSF53474">
    <property type="entry name" value="alpha/beta-Hydrolases"/>
    <property type="match status" value="1"/>
</dbReference>
<dbReference type="InterPro" id="IPR029058">
    <property type="entry name" value="AB_hydrolase_fold"/>
</dbReference>
<reference evidence="2 3" key="1">
    <citation type="submission" date="2024-03" db="EMBL/GenBank/DDBJ databases">
        <title>The Acrasis kona genome and developmental transcriptomes reveal deep origins of eukaryotic multicellular pathways.</title>
        <authorList>
            <person name="Sheikh S."/>
            <person name="Fu C.-J."/>
            <person name="Brown M.W."/>
            <person name="Baldauf S.L."/>
        </authorList>
    </citation>
    <scope>NUCLEOTIDE SEQUENCE [LARGE SCALE GENOMIC DNA]</scope>
    <source>
        <strain evidence="2 3">ATCC MYA-3509</strain>
    </source>
</reference>
<accession>A0AAW2ZID3</accession>
<evidence type="ECO:0000259" key="1">
    <source>
        <dbReference type="Pfam" id="PF07859"/>
    </source>
</evidence>
<gene>
    <name evidence="2" type="ORF">AKO1_009002</name>
</gene>
<proteinExistence type="predicted"/>
<protein>
    <submittedName>
        <fullName evidence="2">Carboxylesterase</fullName>
    </submittedName>
</protein>
<evidence type="ECO:0000313" key="3">
    <source>
        <dbReference type="Proteomes" id="UP001431209"/>
    </source>
</evidence>
<sequence length="251" mass="28754">MFAKRFNIIVLAVDYSLAPEHPFPAALHDVCSSWRYVNELHLRSLNNTLSPIESTFANHIDFDRIISAGDSAGANLAYRLSILARDKHIPIYPDFIYDTLAIRKNLIHLNVSYQILLFPGTGTLKKKEDVEKAYYLDEKFLDWFWASSIGVLNETEQLFISTVVDYEFAINPLKTPQKGLPDALVVSGYRDPLFRDASQIVRQLKEEGVNATLRMYDSMHSFHIFQFLKESQDVYVQIESVLKERGLTGCK</sequence>
<dbReference type="AlphaFoldDB" id="A0AAW2ZID3"/>
<dbReference type="PANTHER" id="PTHR23024:SF24">
    <property type="entry name" value="ALPHA_BETA HYDROLASE FOLD-3 DOMAIN-CONTAINING PROTEIN"/>
    <property type="match status" value="1"/>
</dbReference>
<dbReference type="EMBL" id="JAOPGA020001514">
    <property type="protein sequence ID" value="KAL0489129.1"/>
    <property type="molecule type" value="Genomic_DNA"/>
</dbReference>
<dbReference type="Proteomes" id="UP001431209">
    <property type="component" value="Unassembled WGS sequence"/>
</dbReference>
<name>A0AAW2ZID3_9EUKA</name>
<dbReference type="Pfam" id="PF07859">
    <property type="entry name" value="Abhydrolase_3"/>
    <property type="match status" value="1"/>
</dbReference>
<organism evidence="2 3">
    <name type="scientific">Acrasis kona</name>
    <dbReference type="NCBI Taxonomy" id="1008807"/>
    <lineage>
        <taxon>Eukaryota</taxon>
        <taxon>Discoba</taxon>
        <taxon>Heterolobosea</taxon>
        <taxon>Tetramitia</taxon>
        <taxon>Eutetramitia</taxon>
        <taxon>Acrasidae</taxon>
        <taxon>Acrasis</taxon>
    </lineage>
</organism>
<dbReference type="PANTHER" id="PTHR23024">
    <property type="entry name" value="ARYLACETAMIDE DEACETYLASE"/>
    <property type="match status" value="1"/>
</dbReference>
<dbReference type="InterPro" id="IPR013094">
    <property type="entry name" value="AB_hydrolase_3"/>
</dbReference>
<feature type="domain" description="Alpha/beta hydrolase fold-3" evidence="1">
    <location>
        <begin position="2"/>
        <end position="223"/>
    </location>
</feature>
<dbReference type="Gene3D" id="3.40.50.1820">
    <property type="entry name" value="alpha/beta hydrolase"/>
    <property type="match status" value="1"/>
</dbReference>
<dbReference type="InterPro" id="IPR050466">
    <property type="entry name" value="Carboxylest/Gibb_receptor"/>
</dbReference>
<keyword evidence="3" id="KW-1185">Reference proteome</keyword>